<name>A0A915CNH4_9BILA</name>
<dbReference type="SUPFAM" id="SSF53254">
    <property type="entry name" value="Phosphoglycerate mutase-like"/>
    <property type="match status" value="1"/>
</dbReference>
<sequence length="193" mass="21719">MLQILAYKANAYIYGIAKPYSKEMLRLRGGSILKEIVQRMNYKVSCSSSLSADCHWINSLKYYAYSAHDTTVGPLLYTLGAQDKVLPRGQYPDYASAVAVELWSTESGPSVKVLYRSGPGQDFITITQFVEGCENMDMCSLQQFNQRSEPFMPKNIAEECQAKRVNNTKISCAEMKRGEKSAFGNFIMPHKSH</sequence>
<proteinExistence type="inferred from homology"/>
<dbReference type="WBParaSite" id="jg10871">
    <property type="protein sequence ID" value="jg10871"/>
    <property type="gene ID" value="jg10871"/>
</dbReference>
<dbReference type="InterPro" id="IPR050645">
    <property type="entry name" value="Histidine_acid_phosphatase"/>
</dbReference>
<dbReference type="AlphaFoldDB" id="A0A915CNH4"/>
<dbReference type="CDD" id="cd07061">
    <property type="entry name" value="HP_HAP_like"/>
    <property type="match status" value="1"/>
</dbReference>
<evidence type="ECO:0000313" key="3">
    <source>
        <dbReference type="WBParaSite" id="jg10871"/>
    </source>
</evidence>
<evidence type="ECO:0000256" key="1">
    <source>
        <dbReference type="ARBA" id="ARBA00005375"/>
    </source>
</evidence>
<keyword evidence="2" id="KW-1185">Reference proteome</keyword>
<organism evidence="2 3">
    <name type="scientific">Ditylenchus dipsaci</name>
    <dbReference type="NCBI Taxonomy" id="166011"/>
    <lineage>
        <taxon>Eukaryota</taxon>
        <taxon>Metazoa</taxon>
        <taxon>Ecdysozoa</taxon>
        <taxon>Nematoda</taxon>
        <taxon>Chromadorea</taxon>
        <taxon>Rhabditida</taxon>
        <taxon>Tylenchina</taxon>
        <taxon>Tylenchomorpha</taxon>
        <taxon>Sphaerularioidea</taxon>
        <taxon>Anguinidae</taxon>
        <taxon>Anguininae</taxon>
        <taxon>Ditylenchus</taxon>
    </lineage>
</organism>
<dbReference type="InterPro" id="IPR029033">
    <property type="entry name" value="His_PPase_superfam"/>
</dbReference>
<dbReference type="Gene3D" id="3.40.50.1240">
    <property type="entry name" value="Phosphoglycerate mutase-like"/>
    <property type="match status" value="1"/>
</dbReference>
<dbReference type="PANTHER" id="PTHR11567:SF198">
    <property type="entry name" value="HISTIDINE ACID PHOSPHATASE"/>
    <property type="match status" value="1"/>
</dbReference>
<dbReference type="Pfam" id="PF00328">
    <property type="entry name" value="His_Phos_2"/>
    <property type="match status" value="1"/>
</dbReference>
<dbReference type="GO" id="GO:0016791">
    <property type="term" value="F:phosphatase activity"/>
    <property type="evidence" value="ECO:0007669"/>
    <property type="project" value="UniProtKB-ARBA"/>
</dbReference>
<accession>A0A915CNH4</accession>
<protein>
    <submittedName>
        <fullName evidence="3">Lysosomal acid phosphatase</fullName>
    </submittedName>
</protein>
<dbReference type="Proteomes" id="UP000887574">
    <property type="component" value="Unplaced"/>
</dbReference>
<dbReference type="InterPro" id="IPR000560">
    <property type="entry name" value="His_Pase_clade-2"/>
</dbReference>
<reference evidence="3" key="1">
    <citation type="submission" date="2022-11" db="UniProtKB">
        <authorList>
            <consortium name="WormBaseParasite"/>
        </authorList>
    </citation>
    <scope>IDENTIFICATION</scope>
</reference>
<evidence type="ECO:0000313" key="2">
    <source>
        <dbReference type="Proteomes" id="UP000887574"/>
    </source>
</evidence>
<dbReference type="PANTHER" id="PTHR11567">
    <property type="entry name" value="ACID PHOSPHATASE-RELATED"/>
    <property type="match status" value="1"/>
</dbReference>
<comment type="similarity">
    <text evidence="1">Belongs to the histidine acid phosphatase family.</text>
</comment>